<dbReference type="AlphaFoldDB" id="A0A813PYC9"/>
<sequence length="140" mass="16506">MSSKELKVPVQRVRIRKANETTIDTHEKNVEVRLLYDKPRETSYLCVHADDERKLLCNIRDVKLIDESSSKDIVTIYTPKNTVIIFYDTEKEDVLNFFFELRKRVGGADDQPAKPGMYIHGKLLKIIKRIYTIRHNWNKV</sequence>
<dbReference type="EMBL" id="CAJNOJ010000006">
    <property type="protein sequence ID" value="CAF0758185.1"/>
    <property type="molecule type" value="Genomic_DNA"/>
</dbReference>
<dbReference type="Proteomes" id="UP000663852">
    <property type="component" value="Unassembled WGS sequence"/>
</dbReference>
<protein>
    <submittedName>
        <fullName evidence="1">Uncharacterized protein</fullName>
    </submittedName>
</protein>
<evidence type="ECO:0000313" key="2">
    <source>
        <dbReference type="Proteomes" id="UP000663852"/>
    </source>
</evidence>
<comment type="caution">
    <text evidence="1">The sequence shown here is derived from an EMBL/GenBank/DDBJ whole genome shotgun (WGS) entry which is preliminary data.</text>
</comment>
<proteinExistence type="predicted"/>
<name>A0A813PYC9_ADIRI</name>
<gene>
    <name evidence="1" type="ORF">EDS130_LOCUS2660</name>
</gene>
<reference evidence="1" key="1">
    <citation type="submission" date="2021-02" db="EMBL/GenBank/DDBJ databases">
        <authorList>
            <person name="Nowell W R."/>
        </authorList>
    </citation>
    <scope>NUCLEOTIDE SEQUENCE</scope>
</reference>
<evidence type="ECO:0000313" key="1">
    <source>
        <dbReference type="EMBL" id="CAF0758185.1"/>
    </source>
</evidence>
<accession>A0A813PYC9</accession>
<organism evidence="1 2">
    <name type="scientific">Adineta ricciae</name>
    <name type="common">Rotifer</name>
    <dbReference type="NCBI Taxonomy" id="249248"/>
    <lineage>
        <taxon>Eukaryota</taxon>
        <taxon>Metazoa</taxon>
        <taxon>Spiralia</taxon>
        <taxon>Gnathifera</taxon>
        <taxon>Rotifera</taxon>
        <taxon>Eurotatoria</taxon>
        <taxon>Bdelloidea</taxon>
        <taxon>Adinetida</taxon>
        <taxon>Adinetidae</taxon>
        <taxon>Adineta</taxon>
    </lineage>
</organism>